<dbReference type="InterPro" id="IPR013087">
    <property type="entry name" value="Znf_C2H2_type"/>
</dbReference>
<dbReference type="AlphaFoldDB" id="A0A0K0F3H9"/>
<reference evidence="3" key="2">
    <citation type="submission" date="2015-08" db="UniProtKB">
        <authorList>
            <consortium name="WormBaseParasite"/>
        </authorList>
    </citation>
    <scope>IDENTIFICATION</scope>
</reference>
<protein>
    <submittedName>
        <fullName evidence="3">C2H2-type domain-containing protein</fullName>
    </submittedName>
</protein>
<proteinExistence type="predicted"/>
<evidence type="ECO:0000313" key="2">
    <source>
        <dbReference type="Proteomes" id="UP000035680"/>
    </source>
</evidence>
<feature type="domain" description="C2H2-type" evidence="1">
    <location>
        <begin position="37"/>
        <end position="59"/>
    </location>
</feature>
<evidence type="ECO:0000259" key="1">
    <source>
        <dbReference type="PROSITE" id="PS00028"/>
    </source>
</evidence>
<reference evidence="2" key="1">
    <citation type="submission" date="2014-07" db="EMBL/GenBank/DDBJ databases">
        <authorList>
            <person name="Martin A.A"/>
            <person name="De Silva N."/>
        </authorList>
    </citation>
    <scope>NUCLEOTIDE SEQUENCE</scope>
</reference>
<accession>A0A0K0F3H9</accession>
<dbReference type="Gene3D" id="3.30.160.60">
    <property type="entry name" value="Classic Zinc Finger"/>
    <property type="match status" value="1"/>
</dbReference>
<dbReference type="Proteomes" id="UP000035680">
    <property type="component" value="Unassembled WGS sequence"/>
</dbReference>
<organism evidence="2 3">
    <name type="scientific">Strongyloides venezuelensis</name>
    <name type="common">Threadworm</name>
    <dbReference type="NCBI Taxonomy" id="75913"/>
    <lineage>
        <taxon>Eukaryota</taxon>
        <taxon>Metazoa</taxon>
        <taxon>Ecdysozoa</taxon>
        <taxon>Nematoda</taxon>
        <taxon>Chromadorea</taxon>
        <taxon>Rhabditida</taxon>
        <taxon>Tylenchina</taxon>
        <taxon>Panagrolaimomorpha</taxon>
        <taxon>Strongyloidoidea</taxon>
        <taxon>Strongyloididae</taxon>
        <taxon>Strongyloides</taxon>
    </lineage>
</organism>
<dbReference type="SUPFAM" id="SSF57667">
    <property type="entry name" value="beta-beta-alpha zinc fingers"/>
    <property type="match status" value="1"/>
</dbReference>
<dbReference type="InterPro" id="IPR036236">
    <property type="entry name" value="Znf_C2H2_sf"/>
</dbReference>
<evidence type="ECO:0000313" key="3">
    <source>
        <dbReference type="WBParaSite" id="SVE_0336300.1"/>
    </source>
</evidence>
<dbReference type="SMART" id="SM00355">
    <property type="entry name" value="ZnF_C2H2"/>
    <property type="match status" value="2"/>
</dbReference>
<dbReference type="PROSITE" id="PS00028">
    <property type="entry name" value="ZINC_FINGER_C2H2_1"/>
    <property type="match status" value="2"/>
</dbReference>
<sequence length="153" mass="18218">MRNNYSFYCFICDKAIEGNQTSYKHFETHILHEPFQCLDCRFQCHNESQLQEHLEESNHLNYQKKTKLGLRKFIDSLESFSRQLENIDDKDIVKINLEIKKVKGVSQTGRSSRIESCTWGKKHLIYQMNMLLEKILIISHFYVDKKVLMIVRG</sequence>
<dbReference type="WBParaSite" id="SVE_0336300.1">
    <property type="protein sequence ID" value="SVE_0336300.1"/>
    <property type="gene ID" value="SVE_0336300"/>
</dbReference>
<keyword evidence="2" id="KW-1185">Reference proteome</keyword>
<feature type="domain" description="C2H2-type" evidence="1">
    <location>
        <begin position="9"/>
        <end position="29"/>
    </location>
</feature>
<name>A0A0K0F3H9_STRVS</name>